<comment type="similarity">
    <text evidence="2">Belongs to the RbfA family.</text>
</comment>
<gene>
    <name evidence="2 4" type="primary">rbfA</name>
    <name evidence="4" type="ORF">Athai_23650</name>
</gene>
<dbReference type="InterPro" id="IPR015946">
    <property type="entry name" value="KH_dom-like_a/b"/>
</dbReference>
<comment type="subcellular location">
    <subcellularLocation>
        <location evidence="2">Cytoplasm</location>
    </subcellularLocation>
</comment>
<dbReference type="InterPro" id="IPR023799">
    <property type="entry name" value="RbfA_dom_sf"/>
</dbReference>
<comment type="function">
    <text evidence="2">One of several proteins that assist in the late maturation steps of the functional core of the 30S ribosomal subunit. Associates with free 30S ribosomal subunits (but not with 30S subunits that are part of 70S ribosomes or polysomes). Required for efficient processing of 16S rRNA. May interact with the 5'-terminal helix region of 16S rRNA.</text>
</comment>
<dbReference type="GO" id="GO:0030490">
    <property type="term" value="P:maturation of SSU-rRNA"/>
    <property type="evidence" value="ECO:0007669"/>
    <property type="project" value="UniProtKB-UniRule"/>
</dbReference>
<dbReference type="PANTHER" id="PTHR33515:SF1">
    <property type="entry name" value="RIBOSOME-BINDING FACTOR A, CHLOROPLASTIC-RELATED"/>
    <property type="match status" value="1"/>
</dbReference>
<evidence type="ECO:0000313" key="4">
    <source>
        <dbReference type="EMBL" id="BCJ34862.1"/>
    </source>
</evidence>
<feature type="compositionally biased region" description="Acidic residues" evidence="3">
    <location>
        <begin position="139"/>
        <end position="158"/>
    </location>
</feature>
<comment type="subunit">
    <text evidence="2">Monomer. Binds 30S ribosomal subunits, but not 50S ribosomal subunits or 70S ribosomes.</text>
</comment>
<dbReference type="GO" id="GO:0043024">
    <property type="term" value="F:ribosomal small subunit binding"/>
    <property type="evidence" value="ECO:0007669"/>
    <property type="project" value="TreeGrafter"/>
</dbReference>
<evidence type="ECO:0000256" key="2">
    <source>
        <dbReference type="HAMAP-Rule" id="MF_00003"/>
    </source>
</evidence>
<accession>A0A7R7DP14</accession>
<dbReference type="NCBIfam" id="TIGR00082">
    <property type="entry name" value="rbfA"/>
    <property type="match status" value="1"/>
</dbReference>
<dbReference type="AlphaFoldDB" id="A0A7R7DP14"/>
<proteinExistence type="inferred from homology"/>
<dbReference type="Pfam" id="PF02033">
    <property type="entry name" value="RBFA"/>
    <property type="match status" value="1"/>
</dbReference>
<protein>
    <recommendedName>
        <fullName evidence="2">Ribosome-binding factor A</fullName>
    </recommendedName>
</protein>
<dbReference type="PROSITE" id="PS01319">
    <property type="entry name" value="RBFA"/>
    <property type="match status" value="1"/>
</dbReference>
<dbReference type="HAMAP" id="MF_00003">
    <property type="entry name" value="RbfA"/>
    <property type="match status" value="1"/>
</dbReference>
<dbReference type="Gene3D" id="3.30.300.20">
    <property type="match status" value="1"/>
</dbReference>
<keyword evidence="5" id="KW-1185">Reference proteome</keyword>
<organism evidence="4 5">
    <name type="scientific">Actinocatenispora thailandica</name>
    <dbReference type="NCBI Taxonomy" id="227318"/>
    <lineage>
        <taxon>Bacteria</taxon>
        <taxon>Bacillati</taxon>
        <taxon>Actinomycetota</taxon>
        <taxon>Actinomycetes</taxon>
        <taxon>Micromonosporales</taxon>
        <taxon>Micromonosporaceae</taxon>
        <taxon>Actinocatenispora</taxon>
    </lineage>
</organism>
<dbReference type="InterPro" id="IPR020053">
    <property type="entry name" value="Ribosome-bd_factorA_CS"/>
</dbReference>
<dbReference type="SUPFAM" id="SSF89919">
    <property type="entry name" value="Ribosome-binding factor A, RbfA"/>
    <property type="match status" value="1"/>
</dbReference>
<dbReference type="InterPro" id="IPR000238">
    <property type="entry name" value="RbfA"/>
</dbReference>
<evidence type="ECO:0000256" key="1">
    <source>
        <dbReference type="ARBA" id="ARBA00022517"/>
    </source>
</evidence>
<keyword evidence="2" id="KW-0963">Cytoplasm</keyword>
<dbReference type="KEGG" id="atl:Athai_23650"/>
<dbReference type="EMBL" id="AP023355">
    <property type="protein sequence ID" value="BCJ34862.1"/>
    <property type="molecule type" value="Genomic_DNA"/>
</dbReference>
<dbReference type="GO" id="GO:0005829">
    <property type="term" value="C:cytosol"/>
    <property type="evidence" value="ECO:0007669"/>
    <property type="project" value="TreeGrafter"/>
</dbReference>
<dbReference type="Proteomes" id="UP000611640">
    <property type="component" value="Chromosome"/>
</dbReference>
<sequence>MSDPARVRRYAERIKELVASALRKQVKDPRLGMVTITDVRLTNDLHDATLFYTVLGDPTEQAATTAALTSANGLLRSIVGKRLGLRFAPTLTFVIDEVPEQADHIEQLLAAARAADAEVQRQAVDAQYAGDAQPYKVDEGDDEDETDETDGDVEDDERQEAATGGPDRDLSHARPGGPA</sequence>
<feature type="region of interest" description="Disordered" evidence="3">
    <location>
        <begin position="125"/>
        <end position="179"/>
    </location>
</feature>
<dbReference type="RefSeq" id="WP_203961528.1">
    <property type="nucleotide sequence ID" value="NZ_AP023355.1"/>
</dbReference>
<keyword evidence="1 2" id="KW-0690">Ribosome biogenesis</keyword>
<reference evidence="4 5" key="1">
    <citation type="submission" date="2020-08" db="EMBL/GenBank/DDBJ databases">
        <title>Whole genome shotgun sequence of Actinocatenispora thailandica NBRC 105041.</title>
        <authorList>
            <person name="Komaki H."/>
            <person name="Tamura T."/>
        </authorList>
    </citation>
    <scope>NUCLEOTIDE SEQUENCE [LARGE SCALE GENOMIC DNA]</scope>
    <source>
        <strain evidence="4 5">NBRC 105041</strain>
    </source>
</reference>
<evidence type="ECO:0000313" key="5">
    <source>
        <dbReference type="Proteomes" id="UP000611640"/>
    </source>
</evidence>
<evidence type="ECO:0000256" key="3">
    <source>
        <dbReference type="SAM" id="MobiDB-lite"/>
    </source>
</evidence>
<dbReference type="PANTHER" id="PTHR33515">
    <property type="entry name" value="RIBOSOME-BINDING FACTOR A, CHLOROPLASTIC-RELATED"/>
    <property type="match status" value="1"/>
</dbReference>
<name>A0A7R7DP14_9ACTN</name>